<keyword evidence="3" id="KW-0067">ATP-binding</keyword>
<dbReference type="GO" id="GO:0016887">
    <property type="term" value="F:ATP hydrolysis activity"/>
    <property type="evidence" value="ECO:0007669"/>
    <property type="project" value="InterPro"/>
</dbReference>
<evidence type="ECO:0000256" key="1">
    <source>
        <dbReference type="ARBA" id="ARBA00022448"/>
    </source>
</evidence>
<feature type="domain" description="ABC transporter" evidence="4">
    <location>
        <begin position="17"/>
        <end position="247"/>
    </location>
</feature>
<dbReference type="PANTHER" id="PTHR42711">
    <property type="entry name" value="ABC TRANSPORTER ATP-BINDING PROTEIN"/>
    <property type="match status" value="1"/>
</dbReference>
<dbReference type="InterPro" id="IPR003439">
    <property type="entry name" value="ABC_transporter-like_ATP-bd"/>
</dbReference>
<dbReference type="SMART" id="SM00382">
    <property type="entry name" value="AAA"/>
    <property type="match status" value="1"/>
</dbReference>
<protein>
    <submittedName>
        <fullName evidence="5">Unannotated protein</fullName>
    </submittedName>
</protein>
<dbReference type="AlphaFoldDB" id="A0A6J6SXW7"/>
<evidence type="ECO:0000256" key="3">
    <source>
        <dbReference type="ARBA" id="ARBA00022840"/>
    </source>
</evidence>
<evidence type="ECO:0000256" key="2">
    <source>
        <dbReference type="ARBA" id="ARBA00022741"/>
    </source>
</evidence>
<keyword evidence="1" id="KW-0813">Transport</keyword>
<accession>A0A6J6SXW7</accession>
<dbReference type="InterPro" id="IPR027417">
    <property type="entry name" value="P-loop_NTPase"/>
</dbReference>
<dbReference type="EMBL" id="CAEZYU010000035">
    <property type="protein sequence ID" value="CAB4739701.1"/>
    <property type="molecule type" value="Genomic_DNA"/>
</dbReference>
<name>A0A6J6SXW7_9ZZZZ</name>
<dbReference type="InterPro" id="IPR003593">
    <property type="entry name" value="AAA+_ATPase"/>
</dbReference>
<dbReference type="Gene3D" id="3.40.50.300">
    <property type="entry name" value="P-loop containing nucleotide triphosphate hydrolases"/>
    <property type="match status" value="1"/>
</dbReference>
<keyword evidence="2" id="KW-0547">Nucleotide-binding</keyword>
<reference evidence="5" key="1">
    <citation type="submission" date="2020-05" db="EMBL/GenBank/DDBJ databases">
        <authorList>
            <person name="Chiriac C."/>
            <person name="Salcher M."/>
            <person name="Ghai R."/>
            <person name="Kavagutti S V."/>
        </authorList>
    </citation>
    <scope>NUCLEOTIDE SEQUENCE</scope>
</reference>
<dbReference type="InterPro" id="IPR050763">
    <property type="entry name" value="ABC_transporter_ATP-binding"/>
</dbReference>
<gene>
    <name evidence="5" type="ORF">UFOPK2766_00946</name>
</gene>
<evidence type="ECO:0000259" key="4">
    <source>
        <dbReference type="PROSITE" id="PS50893"/>
    </source>
</evidence>
<dbReference type="Pfam" id="PF00005">
    <property type="entry name" value="ABC_tran"/>
    <property type="match status" value="1"/>
</dbReference>
<dbReference type="PROSITE" id="PS50893">
    <property type="entry name" value="ABC_TRANSPORTER_2"/>
    <property type="match status" value="1"/>
</dbReference>
<dbReference type="GO" id="GO:0005524">
    <property type="term" value="F:ATP binding"/>
    <property type="evidence" value="ECO:0007669"/>
    <property type="project" value="UniProtKB-KW"/>
</dbReference>
<proteinExistence type="predicted"/>
<dbReference type="SUPFAM" id="SSF52540">
    <property type="entry name" value="P-loop containing nucleoside triphosphate hydrolases"/>
    <property type="match status" value="1"/>
</dbReference>
<sequence length="266" mass="28155">MGKSDAVAQPVAGWPAIVARGLSKQFGSHVAVKSLDLDIPAGSFCGLLGPNGSGKTTTLRMTAGLLRPDSGQVWVAGHETWTDPVAVRRLLGVVPDPLNLFDRLSARELLQHLGELRGIDRAEVALRSEELLTVMDLTGSADEQIGGYSHGMRKKTAIAAALLHRPAVLLLDEPFEGVDPVSAVAVRTMLDRYRAAGGTVVFSSHAMDLVDRMCDFVAVMAQGELLAVGPIEELRGGGRLEDAFISMIGASPVDPASLSWLDNTAP</sequence>
<organism evidence="5">
    <name type="scientific">freshwater metagenome</name>
    <dbReference type="NCBI Taxonomy" id="449393"/>
    <lineage>
        <taxon>unclassified sequences</taxon>
        <taxon>metagenomes</taxon>
        <taxon>ecological metagenomes</taxon>
    </lineage>
</organism>
<dbReference type="PANTHER" id="PTHR42711:SF19">
    <property type="entry name" value="DOXORUBICIN RESISTANCE ATP-BINDING PROTEIN DRRA"/>
    <property type="match status" value="1"/>
</dbReference>
<dbReference type="CDD" id="cd03230">
    <property type="entry name" value="ABC_DR_subfamily_A"/>
    <property type="match status" value="1"/>
</dbReference>
<evidence type="ECO:0000313" key="5">
    <source>
        <dbReference type="EMBL" id="CAB4739701.1"/>
    </source>
</evidence>